<protein>
    <submittedName>
        <fullName evidence="1">Uncharacterized protein</fullName>
    </submittedName>
</protein>
<evidence type="ECO:0000313" key="1">
    <source>
        <dbReference type="EMBL" id="AUB34654.1"/>
    </source>
</evidence>
<accession>A0A2K8SGQ6</accession>
<dbReference type="EMBL" id="CP024785">
    <property type="protein sequence ID" value="AUB34654.1"/>
    <property type="molecule type" value="Genomic_DNA"/>
</dbReference>
<reference evidence="1 2" key="1">
    <citation type="submission" date="2017-11" db="EMBL/GenBank/DDBJ databases">
        <title>Complete genome of a free-living desiccation-tolerant cyanobacterium and its photosynthetic adaptation to extreme terrestrial habitat.</title>
        <authorList>
            <person name="Shang J."/>
        </authorList>
    </citation>
    <scope>NUCLEOTIDE SEQUENCE [LARGE SCALE GENOMIC DNA]</scope>
    <source>
        <strain evidence="1 2">CCNUN1</strain>
    </source>
</reference>
<name>A0A2K8SGQ6_9NOSO</name>
<dbReference type="AlphaFoldDB" id="A0A2K8SGQ6"/>
<sequence>MSQLALIPVNPDMSTTGYDARGLANASLLASQFRQIYLYLMLLETAYRYICQNGIKLSK</sequence>
<dbReference type="Proteomes" id="UP000232003">
    <property type="component" value="Chromosome"/>
</dbReference>
<dbReference type="KEGG" id="nfl:COO91_00483"/>
<gene>
    <name evidence="1" type="ORF">COO91_00483</name>
</gene>
<evidence type="ECO:0000313" key="2">
    <source>
        <dbReference type="Proteomes" id="UP000232003"/>
    </source>
</evidence>
<proteinExistence type="predicted"/>
<organism evidence="1 2">
    <name type="scientific">Nostoc flagelliforme CCNUN1</name>
    <dbReference type="NCBI Taxonomy" id="2038116"/>
    <lineage>
        <taxon>Bacteria</taxon>
        <taxon>Bacillati</taxon>
        <taxon>Cyanobacteriota</taxon>
        <taxon>Cyanophyceae</taxon>
        <taxon>Nostocales</taxon>
        <taxon>Nostocaceae</taxon>
        <taxon>Nostoc</taxon>
    </lineage>
</organism>
<keyword evidence="2" id="KW-1185">Reference proteome</keyword>